<dbReference type="EMBL" id="PKPP01003722">
    <property type="protein sequence ID" value="PWA68019.1"/>
    <property type="molecule type" value="Genomic_DNA"/>
</dbReference>
<protein>
    <submittedName>
        <fullName evidence="1">Uncharacterized protein</fullName>
    </submittedName>
</protein>
<sequence>MDKSVNFNNPIYPCNNHEQTRHINPTLENLHSSHSPEKEVRIIPGPAGIVQLAKSRKQADISEGRQERVISTQEYIRTVLEDVKVDEDFSRGSWLSAIDFSFIDNGKVAQVVAIIKSCSPNALGDLTVNLKDLSGAAVIVHNVSVFSPNRSHHSLHYLNITKKNLIIVFHKDTLYGSGSGEAWELGLNGYVSDSYTDSSEERFRIEPEEDWELGWCGYVSDSFTDTD</sequence>
<evidence type="ECO:0000313" key="1">
    <source>
        <dbReference type="EMBL" id="PWA68019.1"/>
    </source>
</evidence>
<dbReference type="AlphaFoldDB" id="A0A2U1N3F3"/>
<dbReference type="InterPro" id="IPR028045">
    <property type="entry name" value="HROB"/>
</dbReference>
<accession>A0A2U1N3F3</accession>
<dbReference type="PANTHER" id="PTHR14523:SF1">
    <property type="entry name" value="HOMOLOGOUS RECOMBINATION OB-FOLD PROTEIN"/>
    <property type="match status" value="1"/>
</dbReference>
<gene>
    <name evidence="1" type="ORF">CTI12_AA312780</name>
</gene>
<keyword evidence="2" id="KW-1185">Reference proteome</keyword>
<name>A0A2U1N3F3_ARTAN</name>
<dbReference type="PANTHER" id="PTHR14523">
    <property type="entry name" value="UNCHARACTERIZED PROTEIN C17ORF53 HOMOLOG"/>
    <property type="match status" value="1"/>
</dbReference>
<reference evidence="1 2" key="1">
    <citation type="journal article" date="2018" name="Mol. Plant">
        <title>The genome of Artemisia annua provides insight into the evolution of Asteraceae family and artemisinin biosynthesis.</title>
        <authorList>
            <person name="Shen Q."/>
            <person name="Zhang L."/>
            <person name="Liao Z."/>
            <person name="Wang S."/>
            <person name="Yan T."/>
            <person name="Shi P."/>
            <person name="Liu M."/>
            <person name="Fu X."/>
            <person name="Pan Q."/>
            <person name="Wang Y."/>
            <person name="Lv Z."/>
            <person name="Lu X."/>
            <person name="Zhang F."/>
            <person name="Jiang W."/>
            <person name="Ma Y."/>
            <person name="Chen M."/>
            <person name="Hao X."/>
            <person name="Li L."/>
            <person name="Tang Y."/>
            <person name="Lv G."/>
            <person name="Zhou Y."/>
            <person name="Sun X."/>
            <person name="Brodelius P.E."/>
            <person name="Rose J.K.C."/>
            <person name="Tang K."/>
        </authorList>
    </citation>
    <scope>NUCLEOTIDE SEQUENCE [LARGE SCALE GENOMIC DNA]</scope>
    <source>
        <strain evidence="2">cv. Huhao1</strain>
        <tissue evidence="1">Leaf</tissue>
    </source>
</reference>
<dbReference type="OrthoDB" id="550780at2759"/>
<dbReference type="Proteomes" id="UP000245207">
    <property type="component" value="Unassembled WGS sequence"/>
</dbReference>
<comment type="caution">
    <text evidence="1">The sequence shown here is derived from an EMBL/GenBank/DDBJ whole genome shotgun (WGS) entry which is preliminary data.</text>
</comment>
<dbReference type="GO" id="GO:0000725">
    <property type="term" value="P:recombinational repair"/>
    <property type="evidence" value="ECO:0007669"/>
    <property type="project" value="InterPro"/>
</dbReference>
<proteinExistence type="predicted"/>
<organism evidence="1 2">
    <name type="scientific">Artemisia annua</name>
    <name type="common">Sweet wormwood</name>
    <dbReference type="NCBI Taxonomy" id="35608"/>
    <lineage>
        <taxon>Eukaryota</taxon>
        <taxon>Viridiplantae</taxon>
        <taxon>Streptophyta</taxon>
        <taxon>Embryophyta</taxon>
        <taxon>Tracheophyta</taxon>
        <taxon>Spermatophyta</taxon>
        <taxon>Magnoliopsida</taxon>
        <taxon>eudicotyledons</taxon>
        <taxon>Gunneridae</taxon>
        <taxon>Pentapetalae</taxon>
        <taxon>asterids</taxon>
        <taxon>campanulids</taxon>
        <taxon>Asterales</taxon>
        <taxon>Asteraceae</taxon>
        <taxon>Asteroideae</taxon>
        <taxon>Anthemideae</taxon>
        <taxon>Artemisiinae</taxon>
        <taxon>Artemisia</taxon>
    </lineage>
</organism>
<dbReference type="STRING" id="35608.A0A2U1N3F3"/>
<evidence type="ECO:0000313" key="2">
    <source>
        <dbReference type="Proteomes" id="UP000245207"/>
    </source>
</evidence>